<evidence type="ECO:0000313" key="2">
    <source>
        <dbReference type="Proteomes" id="UP000324222"/>
    </source>
</evidence>
<proteinExistence type="predicted"/>
<name>A0A5B7H733_PORTR</name>
<reference evidence="1 2" key="1">
    <citation type="submission" date="2019-05" db="EMBL/GenBank/DDBJ databases">
        <title>Another draft genome of Portunus trituberculatus and its Hox gene families provides insights of decapod evolution.</title>
        <authorList>
            <person name="Jeong J.-H."/>
            <person name="Song I."/>
            <person name="Kim S."/>
            <person name="Choi T."/>
            <person name="Kim D."/>
            <person name="Ryu S."/>
            <person name="Kim W."/>
        </authorList>
    </citation>
    <scope>NUCLEOTIDE SEQUENCE [LARGE SCALE GENOMIC DNA]</scope>
    <source>
        <tissue evidence="1">Muscle</tissue>
    </source>
</reference>
<gene>
    <name evidence="1" type="ORF">E2C01_059579</name>
</gene>
<dbReference type="EMBL" id="VSRR010023388">
    <property type="protein sequence ID" value="MPC65445.1"/>
    <property type="molecule type" value="Genomic_DNA"/>
</dbReference>
<keyword evidence="2" id="KW-1185">Reference proteome</keyword>
<comment type="caution">
    <text evidence="1">The sequence shown here is derived from an EMBL/GenBank/DDBJ whole genome shotgun (WGS) entry which is preliminary data.</text>
</comment>
<dbReference type="AlphaFoldDB" id="A0A5B7H733"/>
<organism evidence="1 2">
    <name type="scientific">Portunus trituberculatus</name>
    <name type="common">Swimming crab</name>
    <name type="synonym">Neptunus trituberculatus</name>
    <dbReference type="NCBI Taxonomy" id="210409"/>
    <lineage>
        <taxon>Eukaryota</taxon>
        <taxon>Metazoa</taxon>
        <taxon>Ecdysozoa</taxon>
        <taxon>Arthropoda</taxon>
        <taxon>Crustacea</taxon>
        <taxon>Multicrustacea</taxon>
        <taxon>Malacostraca</taxon>
        <taxon>Eumalacostraca</taxon>
        <taxon>Eucarida</taxon>
        <taxon>Decapoda</taxon>
        <taxon>Pleocyemata</taxon>
        <taxon>Brachyura</taxon>
        <taxon>Eubrachyura</taxon>
        <taxon>Portunoidea</taxon>
        <taxon>Portunidae</taxon>
        <taxon>Portuninae</taxon>
        <taxon>Portunus</taxon>
    </lineage>
</organism>
<accession>A0A5B7H733</accession>
<sequence>MQSIIAKQFNRKHEIIRGKRRGRSKATIIQGGIISKGLREDGAIRMK</sequence>
<dbReference type="Proteomes" id="UP000324222">
    <property type="component" value="Unassembled WGS sequence"/>
</dbReference>
<protein>
    <submittedName>
        <fullName evidence="1">Uncharacterized protein</fullName>
    </submittedName>
</protein>
<evidence type="ECO:0000313" key="1">
    <source>
        <dbReference type="EMBL" id="MPC65445.1"/>
    </source>
</evidence>